<dbReference type="AlphaFoldDB" id="A0A0K1IUD7"/>
<proteinExistence type="predicted"/>
<accession>A0A0K1IUD7</accession>
<reference evidence="2" key="1">
    <citation type="journal article" date="2015" name="J. Biotechnol.">
        <title>Complete genome sequence of Haloferax gibbonsii strain ARA6, a potential producer of polyhydroxyalkanoates and halocins isolated from Araruama, Rio de Janeiro, Brasil.</title>
        <authorList>
            <person name="Pinto L.H."/>
            <person name="D'Alincourt Carvalho-Assef A.P."/>
            <person name="Vieira R.P."/>
            <person name="Clementino M.M."/>
            <person name="Albano R.M."/>
        </authorList>
    </citation>
    <scope>NUCLEOTIDE SEQUENCE [LARGE SCALE GENOMIC DNA]</scope>
    <source>
        <strain evidence="2">ARA6</strain>
    </source>
</reference>
<evidence type="ECO:0000313" key="2">
    <source>
        <dbReference type="Proteomes" id="UP000066124"/>
    </source>
</evidence>
<evidence type="ECO:0000313" key="1">
    <source>
        <dbReference type="EMBL" id="AKU08162.1"/>
    </source>
</evidence>
<protein>
    <submittedName>
        <fullName evidence="1">Uncharacterized protein</fullName>
    </submittedName>
</protein>
<organism evidence="1 2">
    <name type="scientific">Haloferax gibbonsii</name>
    <dbReference type="NCBI Taxonomy" id="35746"/>
    <lineage>
        <taxon>Archaea</taxon>
        <taxon>Methanobacteriati</taxon>
        <taxon>Methanobacteriota</taxon>
        <taxon>Stenosarchaea group</taxon>
        <taxon>Halobacteria</taxon>
        <taxon>Halobacteriales</taxon>
        <taxon>Haloferacaceae</taxon>
        <taxon>Haloferax</taxon>
    </lineage>
</organism>
<dbReference type="Proteomes" id="UP000066124">
    <property type="component" value="Chromosome"/>
</dbReference>
<dbReference type="EMBL" id="CP011947">
    <property type="protein sequence ID" value="AKU08162.1"/>
    <property type="molecule type" value="Genomic_DNA"/>
</dbReference>
<dbReference type="KEGG" id="hgi:ABY42_10595"/>
<name>A0A0K1IUD7_HALGI</name>
<gene>
    <name evidence="1" type="ORF">ABY42_10595</name>
</gene>
<sequence>MVFGSRCCIVTVIPIKIRKRSTPLLDNPDSNTSVFFEMPTELIPIVDPQFLTNPCWNIRLVPRHRAFSVYWVTHG</sequence>